<reference evidence="7 8" key="1">
    <citation type="submission" date="2018-08" db="EMBL/GenBank/DDBJ databases">
        <title>Fulvimarina sp. 85, whole genome shotgun sequence.</title>
        <authorList>
            <person name="Tuo L."/>
        </authorList>
    </citation>
    <scope>NUCLEOTIDE SEQUENCE [LARGE SCALE GENOMIC DNA]</scope>
    <source>
        <strain evidence="7 8">85</strain>
    </source>
</reference>
<evidence type="ECO:0000313" key="7">
    <source>
        <dbReference type="EMBL" id="RFC64536.1"/>
    </source>
</evidence>
<comment type="catalytic activity">
    <reaction evidence="6">
        <text>guanosine(527) in 16S rRNA + S-adenosyl-L-methionine = N(7)-methylguanosine(527) in 16S rRNA + S-adenosyl-L-homocysteine</text>
        <dbReference type="Rhea" id="RHEA:42732"/>
        <dbReference type="Rhea" id="RHEA-COMP:10209"/>
        <dbReference type="Rhea" id="RHEA-COMP:10210"/>
        <dbReference type="ChEBI" id="CHEBI:57856"/>
        <dbReference type="ChEBI" id="CHEBI:59789"/>
        <dbReference type="ChEBI" id="CHEBI:74269"/>
        <dbReference type="ChEBI" id="CHEBI:74480"/>
        <dbReference type="EC" id="2.1.1.170"/>
    </reaction>
</comment>
<proteinExistence type="inferred from homology"/>
<dbReference type="HAMAP" id="MF_00074">
    <property type="entry name" value="16SrRNA_methyltr_G"/>
    <property type="match status" value="1"/>
</dbReference>
<dbReference type="Pfam" id="PF02527">
    <property type="entry name" value="GidB"/>
    <property type="match status" value="1"/>
</dbReference>
<comment type="caution">
    <text evidence="7">The sequence shown here is derived from an EMBL/GenBank/DDBJ whole genome shotgun (WGS) entry which is preliminary data.</text>
</comment>
<dbReference type="GO" id="GO:0070043">
    <property type="term" value="F:rRNA (guanine-N7-)-methyltransferase activity"/>
    <property type="evidence" value="ECO:0007669"/>
    <property type="project" value="UniProtKB-UniRule"/>
</dbReference>
<evidence type="ECO:0000256" key="2">
    <source>
        <dbReference type="ARBA" id="ARBA00022552"/>
    </source>
</evidence>
<dbReference type="NCBIfam" id="TIGR00138">
    <property type="entry name" value="rsmG_gidB"/>
    <property type="match status" value="1"/>
</dbReference>
<dbReference type="EC" id="2.1.1.170" evidence="6"/>
<keyword evidence="1 6" id="KW-0963">Cytoplasm</keyword>
<sequence>MSPEALAKAQSESRERVAGTIDVSRETWERLDRYVALLTEWQTRMNLVAPASLAEVWERHVADSLQVTDLLPAFETLTDLGSGGGFPGIVIAIMRPEARVHLVESVGKKAGFLRAVAEDLGLSTHVHARRIEACGQVLARSDLVTARALASLDKLCSLVEPHLKPDARCFFAKGARHGEEIEEAKANFVFHVKHHPSRLKEGSVILELSGIRPRRKQGLR</sequence>
<evidence type="ECO:0000256" key="5">
    <source>
        <dbReference type="ARBA" id="ARBA00022691"/>
    </source>
</evidence>
<accession>A0A371X5M8</accession>
<dbReference type="InterPro" id="IPR029063">
    <property type="entry name" value="SAM-dependent_MTases_sf"/>
</dbReference>
<gene>
    <name evidence="6 7" type="primary">rsmG</name>
    <name evidence="7" type="ORF">DYI37_07445</name>
</gene>
<evidence type="ECO:0000256" key="4">
    <source>
        <dbReference type="ARBA" id="ARBA00022679"/>
    </source>
</evidence>
<dbReference type="Proteomes" id="UP000264310">
    <property type="component" value="Unassembled WGS sequence"/>
</dbReference>
<dbReference type="PANTHER" id="PTHR31760">
    <property type="entry name" value="S-ADENOSYL-L-METHIONINE-DEPENDENT METHYLTRANSFERASES SUPERFAMILY PROTEIN"/>
    <property type="match status" value="1"/>
</dbReference>
<evidence type="ECO:0000313" key="8">
    <source>
        <dbReference type="Proteomes" id="UP000264310"/>
    </source>
</evidence>
<evidence type="ECO:0000256" key="3">
    <source>
        <dbReference type="ARBA" id="ARBA00022603"/>
    </source>
</evidence>
<keyword evidence="4 6" id="KW-0808">Transferase</keyword>
<dbReference type="EMBL" id="QURL01000003">
    <property type="protein sequence ID" value="RFC64536.1"/>
    <property type="molecule type" value="Genomic_DNA"/>
</dbReference>
<name>A0A371X5M8_9HYPH</name>
<keyword evidence="3 6" id="KW-0489">Methyltransferase</keyword>
<evidence type="ECO:0000256" key="1">
    <source>
        <dbReference type="ARBA" id="ARBA00022490"/>
    </source>
</evidence>
<evidence type="ECO:0000256" key="6">
    <source>
        <dbReference type="HAMAP-Rule" id="MF_00074"/>
    </source>
</evidence>
<keyword evidence="2 6" id="KW-0698">rRNA processing</keyword>
<comment type="similarity">
    <text evidence="6">Belongs to the methyltransferase superfamily. RNA methyltransferase RsmG family.</text>
</comment>
<dbReference type="OrthoDB" id="9808773at2"/>
<dbReference type="AlphaFoldDB" id="A0A371X5M8"/>
<comment type="subcellular location">
    <subcellularLocation>
        <location evidence="6">Cytoplasm</location>
    </subcellularLocation>
</comment>
<dbReference type="InterPro" id="IPR003682">
    <property type="entry name" value="rRNA_ssu_MeTfrase_G"/>
</dbReference>
<comment type="function">
    <text evidence="6">Specifically methylates the N7 position of guanine in position 527 of 16S rRNA.</text>
</comment>
<keyword evidence="5 6" id="KW-0949">S-adenosyl-L-methionine</keyword>
<organism evidence="7 8">
    <name type="scientific">Fulvimarina endophytica</name>
    <dbReference type="NCBI Taxonomy" id="2293836"/>
    <lineage>
        <taxon>Bacteria</taxon>
        <taxon>Pseudomonadati</taxon>
        <taxon>Pseudomonadota</taxon>
        <taxon>Alphaproteobacteria</taxon>
        <taxon>Hyphomicrobiales</taxon>
        <taxon>Aurantimonadaceae</taxon>
        <taxon>Fulvimarina</taxon>
    </lineage>
</organism>
<feature type="binding site" evidence="6">
    <location>
        <position position="147"/>
    </location>
    <ligand>
        <name>S-adenosyl-L-methionine</name>
        <dbReference type="ChEBI" id="CHEBI:59789"/>
    </ligand>
</feature>
<protein>
    <recommendedName>
        <fullName evidence="6">Ribosomal RNA small subunit methyltransferase G</fullName>
        <ecNumber evidence="6">2.1.1.170</ecNumber>
    </recommendedName>
    <alternativeName>
        <fullName evidence="6">16S rRNA 7-methylguanosine methyltransferase</fullName>
        <shortName evidence="6">16S rRNA m7G methyltransferase</shortName>
    </alternativeName>
</protein>
<comment type="caution">
    <text evidence="6">Lacks conserved residue(s) required for the propagation of feature annotation.</text>
</comment>
<keyword evidence="8" id="KW-1185">Reference proteome</keyword>
<feature type="binding site" evidence="6">
    <location>
        <position position="81"/>
    </location>
    <ligand>
        <name>S-adenosyl-L-methionine</name>
        <dbReference type="ChEBI" id="CHEBI:59789"/>
    </ligand>
</feature>
<feature type="binding site" evidence="6">
    <location>
        <position position="86"/>
    </location>
    <ligand>
        <name>S-adenosyl-L-methionine</name>
        <dbReference type="ChEBI" id="CHEBI:59789"/>
    </ligand>
</feature>
<dbReference type="SUPFAM" id="SSF53335">
    <property type="entry name" value="S-adenosyl-L-methionine-dependent methyltransferases"/>
    <property type="match status" value="1"/>
</dbReference>
<feature type="binding site" evidence="6">
    <location>
        <begin position="131"/>
        <end position="132"/>
    </location>
    <ligand>
        <name>S-adenosyl-L-methionine</name>
        <dbReference type="ChEBI" id="CHEBI:59789"/>
    </ligand>
</feature>
<dbReference type="PANTHER" id="PTHR31760:SF0">
    <property type="entry name" value="S-ADENOSYL-L-METHIONINE-DEPENDENT METHYLTRANSFERASES SUPERFAMILY PROTEIN"/>
    <property type="match status" value="1"/>
</dbReference>
<dbReference type="RefSeq" id="WP_116682954.1">
    <property type="nucleotide sequence ID" value="NZ_QURL01000003.1"/>
</dbReference>
<dbReference type="Gene3D" id="3.40.50.150">
    <property type="entry name" value="Vaccinia Virus protein VP39"/>
    <property type="match status" value="1"/>
</dbReference>
<dbReference type="GO" id="GO:0005829">
    <property type="term" value="C:cytosol"/>
    <property type="evidence" value="ECO:0007669"/>
    <property type="project" value="TreeGrafter"/>
</dbReference>